<dbReference type="EMBL" id="RHFK02000006">
    <property type="protein sequence ID" value="TWW74487.1"/>
    <property type="molecule type" value="Genomic_DNA"/>
</dbReference>
<evidence type="ECO:0000313" key="3">
    <source>
        <dbReference type="Proteomes" id="UP000324091"/>
    </source>
</evidence>
<dbReference type="AlphaFoldDB" id="A0A5C6P8I2"/>
<proteinExistence type="predicted"/>
<protein>
    <submittedName>
        <fullName evidence="2">Uncharacterized protein</fullName>
    </submittedName>
</protein>
<gene>
    <name evidence="2" type="ORF">D4764_14G0004900</name>
</gene>
<evidence type="ECO:0000313" key="2">
    <source>
        <dbReference type="EMBL" id="TWW74487.1"/>
    </source>
</evidence>
<dbReference type="Proteomes" id="UP000324091">
    <property type="component" value="Chromosome 14"/>
</dbReference>
<comment type="caution">
    <text evidence="2">The sequence shown here is derived from an EMBL/GenBank/DDBJ whole genome shotgun (WGS) entry which is preliminary data.</text>
</comment>
<feature type="region of interest" description="Disordered" evidence="1">
    <location>
        <begin position="1"/>
        <end position="22"/>
    </location>
</feature>
<reference evidence="2 3" key="1">
    <citation type="submission" date="2019-04" db="EMBL/GenBank/DDBJ databases">
        <title>Chromosome genome assembly for Takifugu flavidus.</title>
        <authorList>
            <person name="Xiao S."/>
        </authorList>
    </citation>
    <scope>NUCLEOTIDE SEQUENCE [LARGE SCALE GENOMIC DNA]</scope>
    <source>
        <strain evidence="2">HTHZ2018</strain>
        <tissue evidence="2">Muscle</tissue>
    </source>
</reference>
<evidence type="ECO:0000256" key="1">
    <source>
        <dbReference type="SAM" id="MobiDB-lite"/>
    </source>
</evidence>
<keyword evidence="3" id="KW-1185">Reference proteome</keyword>
<organism evidence="2 3">
    <name type="scientific">Takifugu flavidus</name>
    <name type="common">sansaifugu</name>
    <dbReference type="NCBI Taxonomy" id="433684"/>
    <lineage>
        <taxon>Eukaryota</taxon>
        <taxon>Metazoa</taxon>
        <taxon>Chordata</taxon>
        <taxon>Craniata</taxon>
        <taxon>Vertebrata</taxon>
        <taxon>Euteleostomi</taxon>
        <taxon>Actinopterygii</taxon>
        <taxon>Neopterygii</taxon>
        <taxon>Teleostei</taxon>
        <taxon>Neoteleostei</taxon>
        <taxon>Acanthomorphata</taxon>
        <taxon>Eupercaria</taxon>
        <taxon>Tetraodontiformes</taxon>
        <taxon>Tetradontoidea</taxon>
        <taxon>Tetraodontidae</taxon>
        <taxon>Takifugu</taxon>
    </lineage>
</organism>
<sequence>MKDKGGKTGRLEDPAAGTDTSDCESMLDCSELSGTVPDGQHVVALAGPDLTGAEVVGSLLGIRSTQAAEGVLRLWRNRLSMRERHLLEDYGQGTEPDSEEPFLEIRLAAYLGNLDGPLLRPAKTFSLSVFIVEQPGAERLLPLEVVLGSNFPDVKADVEALELTAPPHPSRILGSRPHNSVLGHPQLPNQLPLRPPRWSTLLSGSSFILCTA</sequence>
<feature type="compositionally biased region" description="Basic and acidic residues" evidence="1">
    <location>
        <begin position="1"/>
        <end position="13"/>
    </location>
</feature>
<name>A0A5C6P8I2_9TELE</name>
<accession>A0A5C6P8I2</accession>